<name>A0AAW1E9W6_ZOAVI</name>
<dbReference type="AlphaFoldDB" id="A0AAW1E9W6"/>
<keyword evidence="3" id="KW-1185">Reference proteome</keyword>
<protein>
    <submittedName>
        <fullName evidence="2">Uncharacterized protein</fullName>
    </submittedName>
</protein>
<feature type="signal peptide" evidence="1">
    <location>
        <begin position="1"/>
        <end position="24"/>
    </location>
</feature>
<accession>A0AAW1E9W6</accession>
<sequence length="121" mass="12639">MGLGGIQAALVILLVQGCILPAAGQSAGIVPVRAGWMEGGLRGGRQKKEGTVRFVYLSVLTEQREQREQRAEKVGRVVAAAALEVLCPVALDLFVSGGGNKIKGETDTKRGRAINITQAAA</sequence>
<reference evidence="2 3" key="1">
    <citation type="journal article" date="2024" name="Genome Biol. Evol.">
        <title>Chromosome-level genome assembly of the viviparous eelpout Zoarces viviparus.</title>
        <authorList>
            <person name="Fuhrmann N."/>
            <person name="Brasseur M.V."/>
            <person name="Bakowski C.E."/>
            <person name="Podsiadlowski L."/>
            <person name="Prost S."/>
            <person name="Krehenwinkel H."/>
            <person name="Mayer C."/>
        </authorList>
    </citation>
    <scope>NUCLEOTIDE SEQUENCE [LARGE SCALE GENOMIC DNA]</scope>
    <source>
        <strain evidence="2">NO-MEL_2022_Ind0_liver</strain>
    </source>
</reference>
<dbReference type="Proteomes" id="UP001488805">
    <property type="component" value="Unassembled WGS sequence"/>
</dbReference>
<gene>
    <name evidence="2" type="ORF">VZT92_021900</name>
</gene>
<proteinExistence type="predicted"/>
<dbReference type="EMBL" id="JBCEZU010000434">
    <property type="protein sequence ID" value="KAK9519155.1"/>
    <property type="molecule type" value="Genomic_DNA"/>
</dbReference>
<evidence type="ECO:0000313" key="3">
    <source>
        <dbReference type="Proteomes" id="UP001488805"/>
    </source>
</evidence>
<organism evidence="2 3">
    <name type="scientific">Zoarces viviparus</name>
    <name type="common">Viviparous eelpout</name>
    <name type="synonym">Blennius viviparus</name>
    <dbReference type="NCBI Taxonomy" id="48416"/>
    <lineage>
        <taxon>Eukaryota</taxon>
        <taxon>Metazoa</taxon>
        <taxon>Chordata</taxon>
        <taxon>Craniata</taxon>
        <taxon>Vertebrata</taxon>
        <taxon>Euteleostomi</taxon>
        <taxon>Actinopterygii</taxon>
        <taxon>Neopterygii</taxon>
        <taxon>Teleostei</taxon>
        <taxon>Neoteleostei</taxon>
        <taxon>Acanthomorphata</taxon>
        <taxon>Eupercaria</taxon>
        <taxon>Perciformes</taxon>
        <taxon>Cottioidei</taxon>
        <taxon>Zoarcales</taxon>
        <taxon>Zoarcidae</taxon>
        <taxon>Zoarcinae</taxon>
        <taxon>Zoarces</taxon>
    </lineage>
</organism>
<evidence type="ECO:0000256" key="1">
    <source>
        <dbReference type="SAM" id="SignalP"/>
    </source>
</evidence>
<evidence type="ECO:0000313" key="2">
    <source>
        <dbReference type="EMBL" id="KAK9519155.1"/>
    </source>
</evidence>
<keyword evidence="1" id="KW-0732">Signal</keyword>
<feature type="chain" id="PRO_5043317982" evidence="1">
    <location>
        <begin position="25"/>
        <end position="121"/>
    </location>
</feature>
<comment type="caution">
    <text evidence="2">The sequence shown here is derived from an EMBL/GenBank/DDBJ whole genome shotgun (WGS) entry which is preliminary data.</text>
</comment>